<organism evidence="1">
    <name type="scientific">Rhizophora mucronata</name>
    <name type="common">Asiatic mangrove</name>
    <dbReference type="NCBI Taxonomy" id="61149"/>
    <lineage>
        <taxon>Eukaryota</taxon>
        <taxon>Viridiplantae</taxon>
        <taxon>Streptophyta</taxon>
        <taxon>Embryophyta</taxon>
        <taxon>Tracheophyta</taxon>
        <taxon>Spermatophyta</taxon>
        <taxon>Magnoliopsida</taxon>
        <taxon>eudicotyledons</taxon>
        <taxon>Gunneridae</taxon>
        <taxon>Pentapetalae</taxon>
        <taxon>rosids</taxon>
        <taxon>fabids</taxon>
        <taxon>Malpighiales</taxon>
        <taxon>Rhizophoraceae</taxon>
        <taxon>Rhizophora</taxon>
    </lineage>
</organism>
<protein>
    <submittedName>
        <fullName evidence="1">Speckle-type POZ family protein</fullName>
    </submittedName>
</protein>
<proteinExistence type="predicted"/>
<reference evidence="1" key="1">
    <citation type="submission" date="2018-02" db="EMBL/GenBank/DDBJ databases">
        <title>Rhizophora mucronata_Transcriptome.</title>
        <authorList>
            <person name="Meera S.P."/>
            <person name="Sreeshan A."/>
            <person name="Augustine A."/>
        </authorList>
    </citation>
    <scope>NUCLEOTIDE SEQUENCE</scope>
    <source>
        <tissue evidence="1">Leaf</tissue>
    </source>
</reference>
<name>A0A2P2L2J0_RHIMU</name>
<dbReference type="AlphaFoldDB" id="A0A2P2L2J0"/>
<evidence type="ECO:0000313" key="1">
    <source>
        <dbReference type="EMBL" id="MBX12199.1"/>
    </source>
</evidence>
<accession>A0A2P2L2J0</accession>
<sequence>MRDDFGGVWGLDIENGINLIGSCGWGGGV</sequence>
<dbReference type="EMBL" id="GGEC01031715">
    <property type="protein sequence ID" value="MBX12199.1"/>
    <property type="molecule type" value="Transcribed_RNA"/>
</dbReference>